<dbReference type="Pfam" id="PF00583">
    <property type="entry name" value="Acetyltransf_1"/>
    <property type="match status" value="1"/>
</dbReference>
<reference evidence="2 3" key="1">
    <citation type="journal article" date="2013" name="Antonie Van Leeuwenhoek">
        <title>Echinimonas agarilytica gen. nov., sp. nov., a new gammaproteobacterium isolated from the sea urchin Strongylocentrotus intermedius.</title>
        <authorList>
            <person name="Nedashkovskaya O.I."/>
            <person name="Stenkova A.M."/>
            <person name="Zhukova N.V."/>
            <person name="Van Trappen S."/>
            <person name="Lee J.S."/>
            <person name="Kim S.B."/>
        </authorList>
    </citation>
    <scope>NUCLEOTIDE SEQUENCE [LARGE SCALE GENOMIC DNA]</scope>
    <source>
        <strain evidence="2 3">KMM 6351</strain>
    </source>
</reference>
<proteinExistence type="predicted"/>
<keyword evidence="3" id="KW-1185">Reference proteome</keyword>
<evidence type="ECO:0000259" key="1">
    <source>
        <dbReference type="PROSITE" id="PS51186"/>
    </source>
</evidence>
<name>A0AA41W902_9GAMM</name>
<organism evidence="2 3">
    <name type="scientific">Echinimonas agarilytica</name>
    <dbReference type="NCBI Taxonomy" id="1215918"/>
    <lineage>
        <taxon>Bacteria</taxon>
        <taxon>Pseudomonadati</taxon>
        <taxon>Pseudomonadota</taxon>
        <taxon>Gammaproteobacteria</taxon>
        <taxon>Alteromonadales</taxon>
        <taxon>Echinimonadaceae</taxon>
        <taxon>Echinimonas</taxon>
    </lineage>
</organism>
<evidence type="ECO:0000313" key="2">
    <source>
        <dbReference type="EMBL" id="MCM2680777.1"/>
    </source>
</evidence>
<dbReference type="EMBL" id="JAMQGP010000007">
    <property type="protein sequence ID" value="MCM2680777.1"/>
    <property type="molecule type" value="Genomic_DNA"/>
</dbReference>
<sequence length="154" mass="17482">MKSTFDIRQVTWQKAQHSLRLIRHQVFVCELRVPLKDEFDDDDKTAWHLLAFNQEQQPIATGRLCHTGEIGRIAVLINYRDKGIGSAIAQQLFALAQDKQLEHVFMNPELDCLSQFSSCNPHPVGPVFMEAGVPHQQLTCDCKTSALPDLAYLH</sequence>
<dbReference type="Gene3D" id="3.40.630.30">
    <property type="match status" value="1"/>
</dbReference>
<dbReference type="PROSITE" id="PS51186">
    <property type="entry name" value="GNAT"/>
    <property type="match status" value="1"/>
</dbReference>
<dbReference type="CDD" id="cd04301">
    <property type="entry name" value="NAT_SF"/>
    <property type="match status" value="1"/>
</dbReference>
<dbReference type="AlphaFoldDB" id="A0AA41W902"/>
<dbReference type="RefSeq" id="WP_251262258.1">
    <property type="nucleotide sequence ID" value="NZ_JAMQGP010000007.1"/>
</dbReference>
<dbReference type="InterPro" id="IPR000182">
    <property type="entry name" value="GNAT_dom"/>
</dbReference>
<dbReference type="GO" id="GO:0016747">
    <property type="term" value="F:acyltransferase activity, transferring groups other than amino-acyl groups"/>
    <property type="evidence" value="ECO:0007669"/>
    <property type="project" value="InterPro"/>
</dbReference>
<dbReference type="Proteomes" id="UP001165393">
    <property type="component" value="Unassembled WGS sequence"/>
</dbReference>
<comment type="caution">
    <text evidence="2">The sequence shown here is derived from an EMBL/GenBank/DDBJ whole genome shotgun (WGS) entry which is preliminary data.</text>
</comment>
<protein>
    <submittedName>
        <fullName evidence="2">GNAT family N-acetyltransferase</fullName>
    </submittedName>
</protein>
<gene>
    <name evidence="2" type="ORF">NAF29_14045</name>
</gene>
<feature type="domain" description="N-acetyltransferase" evidence="1">
    <location>
        <begin position="5"/>
        <end position="134"/>
    </location>
</feature>
<accession>A0AA41W902</accession>
<dbReference type="SUPFAM" id="SSF55729">
    <property type="entry name" value="Acyl-CoA N-acyltransferases (Nat)"/>
    <property type="match status" value="1"/>
</dbReference>
<dbReference type="InterPro" id="IPR016181">
    <property type="entry name" value="Acyl_CoA_acyltransferase"/>
</dbReference>
<evidence type="ECO:0000313" key="3">
    <source>
        <dbReference type="Proteomes" id="UP001165393"/>
    </source>
</evidence>